<keyword evidence="2" id="KW-1185">Reference proteome</keyword>
<name>A0A6S7GA60_PARCT</name>
<reference evidence="1" key="1">
    <citation type="submission" date="2020-04" db="EMBL/GenBank/DDBJ databases">
        <authorList>
            <person name="Alioto T."/>
            <person name="Alioto T."/>
            <person name="Gomez Garrido J."/>
        </authorList>
    </citation>
    <scope>NUCLEOTIDE SEQUENCE</scope>
    <source>
        <strain evidence="1">A484AB</strain>
    </source>
</reference>
<proteinExistence type="predicted"/>
<comment type="caution">
    <text evidence="1">The sequence shown here is derived from an EMBL/GenBank/DDBJ whole genome shotgun (WGS) entry which is preliminary data.</text>
</comment>
<evidence type="ECO:0000313" key="2">
    <source>
        <dbReference type="Proteomes" id="UP001152795"/>
    </source>
</evidence>
<accession>A0A6S7GA60</accession>
<dbReference type="Proteomes" id="UP001152795">
    <property type="component" value="Unassembled WGS sequence"/>
</dbReference>
<protein>
    <submittedName>
        <fullName evidence="1">Uncharacterized protein</fullName>
    </submittedName>
</protein>
<sequence>MFGDAGHCGAAKICFHDLEIHVPAFKPKAQLMAAINMAMIQKDYGFIALDLTENKDSYNQILPNTTSGIVSIEVRLSQDLAANSQLIVIGEFRNQLSCAYQMEARLKFAY</sequence>
<evidence type="ECO:0000313" key="1">
    <source>
        <dbReference type="EMBL" id="CAB3987813.1"/>
    </source>
</evidence>
<dbReference type="EMBL" id="CACRXK020001238">
    <property type="protein sequence ID" value="CAB3987813.1"/>
    <property type="molecule type" value="Genomic_DNA"/>
</dbReference>
<gene>
    <name evidence="1" type="ORF">PACLA_8A045776</name>
</gene>
<organism evidence="1 2">
    <name type="scientific">Paramuricea clavata</name>
    <name type="common">Red gorgonian</name>
    <name type="synonym">Violescent sea-whip</name>
    <dbReference type="NCBI Taxonomy" id="317549"/>
    <lineage>
        <taxon>Eukaryota</taxon>
        <taxon>Metazoa</taxon>
        <taxon>Cnidaria</taxon>
        <taxon>Anthozoa</taxon>
        <taxon>Octocorallia</taxon>
        <taxon>Malacalcyonacea</taxon>
        <taxon>Plexauridae</taxon>
        <taxon>Paramuricea</taxon>
    </lineage>
</organism>
<dbReference type="AlphaFoldDB" id="A0A6S7GA60"/>